<sequence>MSKAPIESEFMCIDCYGMEEKRLIFGEVHSFYHRKPGVKFFCFNCRKYATEATRIKIYDRWTTKPFQCMECDSHFRSKHKLLHHVQHVCKLE</sequence>
<gene>
    <name evidence="1" type="ORF">CEXT_80681</name>
</gene>
<evidence type="ECO:0000313" key="2">
    <source>
        <dbReference type="Proteomes" id="UP001054945"/>
    </source>
</evidence>
<keyword evidence="2" id="KW-1185">Reference proteome</keyword>
<proteinExistence type="predicted"/>
<name>A0AAV4QIT2_CAEEX</name>
<reference evidence="1 2" key="1">
    <citation type="submission" date="2021-06" db="EMBL/GenBank/DDBJ databases">
        <title>Caerostris extrusa draft genome.</title>
        <authorList>
            <person name="Kono N."/>
            <person name="Arakawa K."/>
        </authorList>
    </citation>
    <scope>NUCLEOTIDE SEQUENCE [LARGE SCALE GENOMIC DNA]</scope>
</reference>
<accession>A0AAV4QIT2</accession>
<dbReference type="Proteomes" id="UP001054945">
    <property type="component" value="Unassembled WGS sequence"/>
</dbReference>
<comment type="caution">
    <text evidence="1">The sequence shown here is derived from an EMBL/GenBank/DDBJ whole genome shotgun (WGS) entry which is preliminary data.</text>
</comment>
<evidence type="ECO:0000313" key="1">
    <source>
        <dbReference type="EMBL" id="GIY07991.1"/>
    </source>
</evidence>
<organism evidence="1 2">
    <name type="scientific">Caerostris extrusa</name>
    <name type="common">Bark spider</name>
    <name type="synonym">Caerostris bankana</name>
    <dbReference type="NCBI Taxonomy" id="172846"/>
    <lineage>
        <taxon>Eukaryota</taxon>
        <taxon>Metazoa</taxon>
        <taxon>Ecdysozoa</taxon>
        <taxon>Arthropoda</taxon>
        <taxon>Chelicerata</taxon>
        <taxon>Arachnida</taxon>
        <taxon>Araneae</taxon>
        <taxon>Araneomorphae</taxon>
        <taxon>Entelegynae</taxon>
        <taxon>Araneoidea</taxon>
        <taxon>Araneidae</taxon>
        <taxon>Caerostris</taxon>
    </lineage>
</organism>
<dbReference type="AlphaFoldDB" id="A0AAV4QIT2"/>
<protein>
    <submittedName>
        <fullName evidence="1">Uncharacterized protein</fullName>
    </submittedName>
</protein>
<dbReference type="EMBL" id="BPLR01006188">
    <property type="protein sequence ID" value="GIY07991.1"/>
    <property type="molecule type" value="Genomic_DNA"/>
</dbReference>